<comment type="caution">
    <text evidence="1">The sequence shown here is derived from an EMBL/GenBank/DDBJ whole genome shotgun (WGS) entry which is preliminary data.</text>
</comment>
<dbReference type="STRING" id="297318.BK138_24980"/>
<dbReference type="InterPro" id="IPR037079">
    <property type="entry name" value="AF2212/PG0164-like_sf"/>
</dbReference>
<evidence type="ECO:0000313" key="2">
    <source>
        <dbReference type="Proteomes" id="UP000187172"/>
    </source>
</evidence>
<protein>
    <recommendedName>
        <fullName evidence="3">DUF1905 domain-containing protein</fullName>
    </recommendedName>
</protein>
<dbReference type="Proteomes" id="UP000187172">
    <property type="component" value="Unassembled WGS sequence"/>
</dbReference>
<organism evidence="1 2">
    <name type="scientific">Paenibacillus rhizosphaerae</name>
    <dbReference type="NCBI Taxonomy" id="297318"/>
    <lineage>
        <taxon>Bacteria</taxon>
        <taxon>Bacillati</taxon>
        <taxon>Bacillota</taxon>
        <taxon>Bacilli</taxon>
        <taxon>Bacillales</taxon>
        <taxon>Paenibacillaceae</taxon>
        <taxon>Paenibacillus</taxon>
    </lineage>
</organism>
<dbReference type="Gene3D" id="2.40.30.100">
    <property type="entry name" value="AF2212/PG0164-like"/>
    <property type="match status" value="1"/>
</dbReference>
<name>A0A1R1EI72_9BACL</name>
<dbReference type="RefSeq" id="WP_076173525.1">
    <property type="nucleotide sequence ID" value="NZ_MRTP01000009.1"/>
</dbReference>
<evidence type="ECO:0008006" key="3">
    <source>
        <dbReference type="Google" id="ProtNLM"/>
    </source>
</evidence>
<gene>
    <name evidence="1" type="ORF">BK138_24980</name>
</gene>
<sequence length="151" mass="16767">MVTFTADLQLHGKTATGIEVPEEVIRSLGSGKKPAVRVTIRGYAYRTTIGVMGGRFLIPVSTEHRKKAKVAAGDKLEVQLELDTEPRELAVPDDFLSALSHNGVAKAAFESMSYSNRRRLVLSIQDAKTPETRQRRIEKALNELNDFESKK</sequence>
<reference evidence="1 2" key="1">
    <citation type="submission" date="2016-11" db="EMBL/GenBank/DDBJ databases">
        <title>Paenibacillus species isolates.</title>
        <authorList>
            <person name="Beno S.M."/>
        </authorList>
    </citation>
    <scope>NUCLEOTIDE SEQUENCE [LARGE SCALE GENOMIC DNA]</scope>
    <source>
        <strain evidence="1 2">FSL R5-0378</strain>
    </source>
</reference>
<evidence type="ECO:0000313" key="1">
    <source>
        <dbReference type="EMBL" id="OMF51524.1"/>
    </source>
</evidence>
<dbReference type="EMBL" id="MRTP01000009">
    <property type="protein sequence ID" value="OMF51524.1"/>
    <property type="molecule type" value="Genomic_DNA"/>
</dbReference>
<dbReference type="AlphaFoldDB" id="A0A1R1EI72"/>
<dbReference type="Pfam" id="PF13376">
    <property type="entry name" value="OmdA"/>
    <property type="match status" value="1"/>
</dbReference>
<dbReference type="InterPro" id="IPR015018">
    <property type="entry name" value="DUF1905"/>
</dbReference>
<keyword evidence="2" id="KW-1185">Reference proteome</keyword>
<dbReference type="Pfam" id="PF08922">
    <property type="entry name" value="DUF1905"/>
    <property type="match status" value="1"/>
</dbReference>
<proteinExistence type="predicted"/>
<accession>A0A1R1EI72</accession>
<dbReference type="SUPFAM" id="SSF141694">
    <property type="entry name" value="AF2212/PG0164-like"/>
    <property type="match status" value="1"/>
</dbReference>